<accession>A0ABQ1X571</accession>
<protein>
    <submittedName>
        <fullName evidence="3">Uncharacterized protein</fullName>
    </submittedName>
</protein>
<sequence length="725" mass="75648">MSVRSKDELLQELMSAVRTGGQGGKTTAADVRAFLTSLTAELYERTAGSEEAARPFLFQVNALDDPGHYHLAALTVEQVRQLVQQDVDQIVVLSEARDGHQHDITFGYDHEQATFTVLGIVRAGGDAPAPGEPADTTTTHDVLLIGRGNAPDATPQTNKAVAFKVGAPVAPEHYHLAYLNWDQASQLVQNPGLTLELDTDEQAGHSVRIQVRYDHAQNHFVGEMVSSTNGLYHVVTQISVPVEQTSALQELQVRTGGLETGKVDKVSGKQLSTEDFTTAEKNKLADLSTLAESHIHYQAPGAVTAYHKGHFYYSDAGILYEYISDELQAASHLSASVGMRLVAGGTTFSKEVLDALVGTSGIPSATNKFITNSDPRVSIVKPGAAANSVTIVAGNQATIEASGSAIIGGSGRSTITGNGNAVIIGGDNNKVNQYAGAIIGGGTNVIGTNGYFGGIVGGVLNNLNAQRSGMVGGEWTNLNGYASATVGGAYNDLNGRYSALIGGYNFKAPSIDEMVFVPRLYLFKNGGTISMVSASGSRHEVSVTNTGKLAVDGVEVTGGSGGGTTYDDSALRNRVSVVEDSKVDKVAGKGLSQEDFTSAEKTKLAGLQNAVPYSLPAATITTLGGVKQGTGINIASDGTISATGGSGFILEFVFEAGFTDDVTRTMGSNQAATYQSQQTQNVANVRYRLNGTGVALPFTVAVGDTLELLIARTTAASTAVVTLAS</sequence>
<reference evidence="4" key="1">
    <citation type="journal article" date="2019" name="Int. J. Syst. Evol. Microbiol.">
        <title>The Global Catalogue of Microorganisms (GCM) 10K type strain sequencing project: providing services to taxonomists for standard genome sequencing and annotation.</title>
        <authorList>
            <consortium name="The Broad Institute Genomics Platform"/>
            <consortium name="The Broad Institute Genome Sequencing Center for Infectious Disease"/>
            <person name="Wu L."/>
            <person name="Ma J."/>
        </authorList>
    </citation>
    <scope>NUCLEOTIDE SEQUENCE [LARGE SCALE GENOMIC DNA]</scope>
    <source>
        <strain evidence="4">CGMCC 1.12990</strain>
    </source>
</reference>
<dbReference type="Gene3D" id="6.10.140.1630">
    <property type="match status" value="1"/>
</dbReference>
<keyword evidence="4" id="KW-1185">Reference proteome</keyword>
<evidence type="ECO:0000256" key="2">
    <source>
        <dbReference type="ARBA" id="ARBA00022581"/>
    </source>
</evidence>
<evidence type="ECO:0000313" key="4">
    <source>
        <dbReference type="Proteomes" id="UP000601361"/>
    </source>
</evidence>
<comment type="caution">
    <text evidence="3">The sequence shown here is derived from an EMBL/GenBank/DDBJ whole genome shotgun (WGS) entry which is preliminary data.</text>
</comment>
<dbReference type="EMBL" id="BMGS01000015">
    <property type="protein sequence ID" value="GGG60510.1"/>
    <property type="molecule type" value="Genomic_DNA"/>
</dbReference>
<evidence type="ECO:0000313" key="3">
    <source>
        <dbReference type="EMBL" id="GGG60510.1"/>
    </source>
</evidence>
<keyword evidence="2" id="KW-0945">Host-virus interaction</keyword>
<name>A0ABQ1X571_9BACT</name>
<dbReference type="Pfam" id="PF11133">
    <property type="entry name" value="Phage_head_fibr"/>
    <property type="match status" value="1"/>
</dbReference>
<comment type="subcellular location">
    <subcellularLocation>
        <location evidence="1">Virion</location>
    </subcellularLocation>
</comment>
<proteinExistence type="predicted"/>
<dbReference type="InterPro" id="IPR022741">
    <property type="entry name" value="Phage_B103_Gp8"/>
</dbReference>
<gene>
    <name evidence="3" type="ORF">GCM10011378_40660</name>
</gene>
<organism evidence="3 4">
    <name type="scientific">Hymenobacter glacieicola</name>
    <dbReference type="NCBI Taxonomy" id="1562124"/>
    <lineage>
        <taxon>Bacteria</taxon>
        <taxon>Pseudomonadati</taxon>
        <taxon>Bacteroidota</taxon>
        <taxon>Cytophagia</taxon>
        <taxon>Cytophagales</taxon>
        <taxon>Hymenobacteraceae</taxon>
        <taxon>Hymenobacter</taxon>
    </lineage>
</organism>
<dbReference type="RefSeq" id="WP_229728885.1">
    <property type="nucleotide sequence ID" value="NZ_BMGS01000015.1"/>
</dbReference>
<evidence type="ECO:0000256" key="1">
    <source>
        <dbReference type="ARBA" id="ARBA00004328"/>
    </source>
</evidence>
<dbReference type="Proteomes" id="UP000601361">
    <property type="component" value="Unassembled WGS sequence"/>
</dbReference>